<sequence length="82" mass="9441">MEQTSKKKTSKPYSPEFRERAVRLSEADRQAFLERFISFRTLGISTGLSWAVLLELLEAERITPSFGSARIYDRAEIAYLLP</sequence>
<feature type="compositionally biased region" description="Basic residues" evidence="1">
    <location>
        <begin position="1"/>
        <end position="10"/>
    </location>
</feature>
<evidence type="ECO:0000256" key="1">
    <source>
        <dbReference type="SAM" id="MobiDB-lite"/>
    </source>
</evidence>
<evidence type="ECO:0000313" key="3">
    <source>
        <dbReference type="Proteomes" id="UP001595547"/>
    </source>
</evidence>
<dbReference type="RefSeq" id="WP_380072708.1">
    <property type="nucleotide sequence ID" value="NZ_JBHRTO010000001.1"/>
</dbReference>
<evidence type="ECO:0000313" key="2">
    <source>
        <dbReference type="EMBL" id="MFC3181096.1"/>
    </source>
</evidence>
<organism evidence="2 3">
    <name type="scientific">Cypionkella sinensis</name>
    <dbReference type="NCBI Taxonomy" id="1756043"/>
    <lineage>
        <taxon>Bacteria</taxon>
        <taxon>Pseudomonadati</taxon>
        <taxon>Pseudomonadota</taxon>
        <taxon>Alphaproteobacteria</taxon>
        <taxon>Rhodobacterales</taxon>
        <taxon>Paracoccaceae</taxon>
        <taxon>Cypionkella</taxon>
    </lineage>
</organism>
<proteinExistence type="predicted"/>
<comment type="caution">
    <text evidence="2">The sequence shown here is derived from an EMBL/GenBank/DDBJ whole genome shotgun (WGS) entry which is preliminary data.</text>
</comment>
<gene>
    <name evidence="2" type="ORF">ACFOGH_08865</name>
</gene>
<dbReference type="EMBL" id="JBHRTO010000001">
    <property type="protein sequence ID" value="MFC3181096.1"/>
    <property type="molecule type" value="Genomic_DNA"/>
</dbReference>
<keyword evidence="3" id="KW-1185">Reference proteome</keyword>
<name>A0ABV7IX77_9RHOB</name>
<reference evidence="3" key="1">
    <citation type="journal article" date="2019" name="Int. J. Syst. Evol. Microbiol.">
        <title>The Global Catalogue of Microorganisms (GCM) 10K type strain sequencing project: providing services to taxonomists for standard genome sequencing and annotation.</title>
        <authorList>
            <consortium name="The Broad Institute Genomics Platform"/>
            <consortium name="The Broad Institute Genome Sequencing Center for Infectious Disease"/>
            <person name="Wu L."/>
            <person name="Ma J."/>
        </authorList>
    </citation>
    <scope>NUCLEOTIDE SEQUENCE [LARGE SCALE GENOMIC DNA]</scope>
    <source>
        <strain evidence="3">KCTC 52039</strain>
    </source>
</reference>
<protein>
    <submittedName>
        <fullName evidence="2">Uncharacterized protein</fullName>
    </submittedName>
</protein>
<feature type="region of interest" description="Disordered" evidence="1">
    <location>
        <begin position="1"/>
        <end position="20"/>
    </location>
</feature>
<dbReference type="Proteomes" id="UP001595547">
    <property type="component" value="Unassembled WGS sequence"/>
</dbReference>
<accession>A0ABV7IX77</accession>